<reference evidence="1" key="1">
    <citation type="submission" date="2022-12" db="EMBL/GenBank/DDBJ databases">
        <authorList>
            <person name="Petersen C."/>
        </authorList>
    </citation>
    <scope>NUCLEOTIDE SEQUENCE</scope>
    <source>
        <strain evidence="1">IBT 35675</strain>
    </source>
</reference>
<accession>A0A9W9QPK7</accession>
<proteinExistence type="predicted"/>
<sequence>MASSAACIHPMHSAITPSESTTALDAFMVLISSYSTCSHTTFPSDENSEGKQVAAYARQSPLLTTVHDSRG</sequence>
<dbReference type="EMBL" id="JAPZBR010000008">
    <property type="protein sequence ID" value="KAJ5341877.1"/>
    <property type="molecule type" value="Genomic_DNA"/>
</dbReference>
<keyword evidence="2" id="KW-1185">Reference proteome</keyword>
<dbReference type="Proteomes" id="UP001148299">
    <property type="component" value="Unassembled WGS sequence"/>
</dbReference>
<comment type="caution">
    <text evidence="1">The sequence shown here is derived from an EMBL/GenBank/DDBJ whole genome shotgun (WGS) entry which is preliminary data.</text>
</comment>
<protein>
    <submittedName>
        <fullName evidence="1">Uncharacterized protein</fullName>
    </submittedName>
</protein>
<gene>
    <name evidence="1" type="ORF">N7541_011001</name>
</gene>
<evidence type="ECO:0000313" key="1">
    <source>
        <dbReference type="EMBL" id="KAJ5341877.1"/>
    </source>
</evidence>
<name>A0A9W9QPK7_PENBR</name>
<evidence type="ECO:0000313" key="2">
    <source>
        <dbReference type="Proteomes" id="UP001148299"/>
    </source>
</evidence>
<dbReference type="AlphaFoldDB" id="A0A9W9QPK7"/>
<reference evidence="1" key="2">
    <citation type="journal article" date="2023" name="IMA Fungus">
        <title>Comparative genomic study of the Penicillium genus elucidates a diverse pangenome and 15 lateral gene transfer events.</title>
        <authorList>
            <person name="Petersen C."/>
            <person name="Sorensen T."/>
            <person name="Nielsen M.R."/>
            <person name="Sondergaard T.E."/>
            <person name="Sorensen J.L."/>
            <person name="Fitzpatrick D.A."/>
            <person name="Frisvad J.C."/>
            <person name="Nielsen K.L."/>
        </authorList>
    </citation>
    <scope>NUCLEOTIDE SEQUENCE</scope>
    <source>
        <strain evidence="1">IBT 35675</strain>
    </source>
</reference>
<organism evidence="1 2">
    <name type="scientific">Penicillium brevicompactum</name>
    <dbReference type="NCBI Taxonomy" id="5074"/>
    <lineage>
        <taxon>Eukaryota</taxon>
        <taxon>Fungi</taxon>
        <taxon>Dikarya</taxon>
        <taxon>Ascomycota</taxon>
        <taxon>Pezizomycotina</taxon>
        <taxon>Eurotiomycetes</taxon>
        <taxon>Eurotiomycetidae</taxon>
        <taxon>Eurotiales</taxon>
        <taxon>Aspergillaceae</taxon>
        <taxon>Penicillium</taxon>
    </lineage>
</organism>